<keyword evidence="3 9" id="KW-0548">Nucleotidyltransferase</keyword>
<comment type="caution">
    <text evidence="12">The sequence shown here is derived from an EMBL/GenBank/DDBJ whole genome shotgun (WGS) entry which is preliminary data.</text>
</comment>
<dbReference type="FunFam" id="3.30.210.10:FF:000005">
    <property type="entry name" value="DNA polymerase IV"/>
    <property type="match status" value="1"/>
</dbReference>
<dbReference type="Proteomes" id="UP000237144">
    <property type="component" value="Unassembled WGS sequence"/>
</dbReference>
<comment type="catalytic activity">
    <reaction evidence="7 9">
        <text>DNA(n) + a 2'-deoxyribonucleoside 5'-triphosphate = DNA(n+1) + diphosphate</text>
        <dbReference type="Rhea" id="RHEA:22508"/>
        <dbReference type="Rhea" id="RHEA-COMP:17339"/>
        <dbReference type="Rhea" id="RHEA-COMP:17340"/>
        <dbReference type="ChEBI" id="CHEBI:33019"/>
        <dbReference type="ChEBI" id="CHEBI:61560"/>
        <dbReference type="ChEBI" id="CHEBI:173112"/>
        <dbReference type="EC" id="2.7.7.7"/>
    </reaction>
</comment>
<comment type="similarity">
    <text evidence="1 9">Belongs to the DNA polymerase type-X family.</text>
</comment>
<evidence type="ECO:0000256" key="2">
    <source>
        <dbReference type="ARBA" id="ARBA00022679"/>
    </source>
</evidence>
<evidence type="ECO:0000256" key="7">
    <source>
        <dbReference type="ARBA" id="ARBA00049244"/>
    </source>
</evidence>
<keyword evidence="9" id="KW-0539">Nucleus</keyword>
<dbReference type="InterPro" id="IPR022312">
    <property type="entry name" value="DNA_pol_X"/>
</dbReference>
<feature type="region of interest" description="Disordered" evidence="10">
    <location>
        <begin position="46"/>
        <end position="71"/>
    </location>
</feature>
<dbReference type="PANTHER" id="PTHR11276:SF29">
    <property type="entry name" value="DNA POLYMERASE TYPE-X FAMILY PROTEIN POL4"/>
    <property type="match status" value="1"/>
</dbReference>
<dbReference type="InterPro" id="IPR018944">
    <property type="entry name" value="DNA_pol_lambd_fingers_domain"/>
</dbReference>
<dbReference type="InterPro" id="IPR027421">
    <property type="entry name" value="DNA_pol_lamdba_lyase_dom_sf"/>
</dbReference>
<feature type="compositionally biased region" description="Basic residues" evidence="10">
    <location>
        <begin position="1"/>
        <end position="10"/>
    </location>
</feature>
<evidence type="ECO:0000256" key="1">
    <source>
        <dbReference type="ARBA" id="ARBA00008323"/>
    </source>
</evidence>
<dbReference type="SUPFAM" id="SSF81301">
    <property type="entry name" value="Nucleotidyltransferase"/>
    <property type="match status" value="1"/>
</dbReference>
<organism evidence="12 13">
    <name type="scientific">Rhodotorula taiwanensis</name>
    <dbReference type="NCBI Taxonomy" id="741276"/>
    <lineage>
        <taxon>Eukaryota</taxon>
        <taxon>Fungi</taxon>
        <taxon>Dikarya</taxon>
        <taxon>Basidiomycota</taxon>
        <taxon>Pucciniomycotina</taxon>
        <taxon>Microbotryomycetes</taxon>
        <taxon>Sporidiobolales</taxon>
        <taxon>Sporidiobolaceae</taxon>
        <taxon>Rhodotorula</taxon>
    </lineage>
</organism>
<evidence type="ECO:0000259" key="11">
    <source>
        <dbReference type="SMART" id="SM00483"/>
    </source>
</evidence>
<accession>A0A2S5BEY3</accession>
<feature type="region of interest" description="Disordered" evidence="10">
    <location>
        <begin position="1"/>
        <end position="22"/>
    </location>
</feature>
<dbReference type="GO" id="GO:0006303">
    <property type="term" value="P:double-strand break repair via nonhomologous end joining"/>
    <property type="evidence" value="ECO:0007669"/>
    <property type="project" value="TreeGrafter"/>
</dbReference>
<dbReference type="EMBL" id="PJQD01000018">
    <property type="protein sequence ID" value="POY75321.1"/>
    <property type="molecule type" value="Genomic_DNA"/>
</dbReference>
<dbReference type="SMART" id="SM00483">
    <property type="entry name" value="POLXc"/>
    <property type="match status" value="1"/>
</dbReference>
<dbReference type="Pfam" id="PF14791">
    <property type="entry name" value="DNA_pol_B_thumb"/>
    <property type="match status" value="1"/>
</dbReference>
<dbReference type="InterPro" id="IPR002054">
    <property type="entry name" value="DNA-dir_DNA_pol_X"/>
</dbReference>
<evidence type="ECO:0000256" key="6">
    <source>
        <dbReference type="ARBA" id="ARBA00023204"/>
    </source>
</evidence>
<evidence type="ECO:0000256" key="10">
    <source>
        <dbReference type="SAM" id="MobiDB-lite"/>
    </source>
</evidence>
<dbReference type="InterPro" id="IPR043519">
    <property type="entry name" value="NT_sf"/>
</dbReference>
<dbReference type="Pfam" id="PF14716">
    <property type="entry name" value="HHH_8"/>
    <property type="match status" value="1"/>
</dbReference>
<evidence type="ECO:0000256" key="5">
    <source>
        <dbReference type="ARBA" id="ARBA00022932"/>
    </source>
</evidence>
<dbReference type="CDD" id="cd00141">
    <property type="entry name" value="NT_POLXc"/>
    <property type="match status" value="1"/>
</dbReference>
<dbReference type="InterPro" id="IPR037160">
    <property type="entry name" value="DNA_Pol_thumb_sf"/>
</dbReference>
<feature type="non-terminal residue" evidence="12">
    <location>
        <position position="1"/>
    </location>
</feature>
<feature type="active site" description="Nucleophile; Schiff-base intermediate with DNA; for 5'-dRP lyase activity" evidence="8">
    <location>
        <position position="149"/>
    </location>
</feature>
<dbReference type="Gene3D" id="3.30.210.10">
    <property type="entry name" value="DNA polymerase, thumb domain"/>
    <property type="match status" value="1"/>
</dbReference>
<dbReference type="GO" id="GO:0003887">
    <property type="term" value="F:DNA-directed DNA polymerase activity"/>
    <property type="evidence" value="ECO:0007669"/>
    <property type="project" value="UniProtKB-UniRule"/>
</dbReference>
<dbReference type="InterPro" id="IPR028207">
    <property type="entry name" value="DNA_pol_B_palm_palm"/>
</dbReference>
<dbReference type="Gene3D" id="1.10.150.110">
    <property type="entry name" value="DNA polymerase beta, N-terminal domain-like"/>
    <property type="match status" value="1"/>
</dbReference>
<dbReference type="SUPFAM" id="SSF81585">
    <property type="entry name" value="PsbU/PolX domain-like"/>
    <property type="match status" value="1"/>
</dbReference>
<dbReference type="EC" id="2.7.7.7" evidence="9"/>
<reference evidence="12 13" key="1">
    <citation type="journal article" date="2018" name="Front. Microbiol.">
        <title>Prospects for Fungal Bioremediation of Acidic Radioactive Waste Sites: Characterization and Genome Sequence of Rhodotorula taiwanensis MD1149.</title>
        <authorList>
            <person name="Tkavc R."/>
            <person name="Matrosova V.Y."/>
            <person name="Grichenko O.E."/>
            <person name="Gostincar C."/>
            <person name="Volpe R.P."/>
            <person name="Klimenkova P."/>
            <person name="Gaidamakova E.K."/>
            <person name="Zhou C.E."/>
            <person name="Stewart B.J."/>
            <person name="Lyman M.G."/>
            <person name="Malfatti S.A."/>
            <person name="Rubinfeld B."/>
            <person name="Courtot M."/>
            <person name="Singh J."/>
            <person name="Dalgard C.L."/>
            <person name="Hamilton T."/>
            <person name="Frey K.G."/>
            <person name="Gunde-Cimerman N."/>
            <person name="Dugan L."/>
            <person name="Daly M.J."/>
        </authorList>
    </citation>
    <scope>NUCLEOTIDE SEQUENCE [LARGE SCALE GENOMIC DNA]</scope>
    <source>
        <strain evidence="12 13">MD1149</strain>
    </source>
</reference>
<evidence type="ECO:0000256" key="3">
    <source>
        <dbReference type="ARBA" id="ARBA00022695"/>
    </source>
</evidence>
<dbReference type="PRINTS" id="PR00869">
    <property type="entry name" value="DNAPOLX"/>
</dbReference>
<feature type="domain" description="DNA-directed DNA polymerase X" evidence="11">
    <location>
        <begin position="86"/>
        <end position="423"/>
    </location>
</feature>
<keyword evidence="4 9" id="KW-0227">DNA damage</keyword>
<dbReference type="GO" id="GO:0046872">
    <property type="term" value="F:metal ion binding"/>
    <property type="evidence" value="ECO:0007669"/>
    <property type="project" value="UniProtKB-UniRule"/>
</dbReference>
<evidence type="ECO:0000313" key="12">
    <source>
        <dbReference type="EMBL" id="POY75321.1"/>
    </source>
</evidence>
<dbReference type="GO" id="GO:0003677">
    <property type="term" value="F:DNA binding"/>
    <property type="evidence" value="ECO:0007669"/>
    <property type="project" value="UniProtKB-UniRule"/>
</dbReference>
<dbReference type="InterPro" id="IPR002008">
    <property type="entry name" value="DNA_pol_X_beta-like"/>
</dbReference>
<keyword evidence="6 9" id="KW-0234">DNA repair</keyword>
<dbReference type="Gene3D" id="1.10.150.20">
    <property type="entry name" value="5' to 3' exonuclease, C-terminal subdomain"/>
    <property type="match status" value="1"/>
</dbReference>
<dbReference type="OrthoDB" id="205514at2759"/>
<dbReference type="AlphaFoldDB" id="A0A2S5BEY3"/>
<dbReference type="InterPro" id="IPR019843">
    <property type="entry name" value="DNA_pol-X_BS"/>
</dbReference>
<dbReference type="GO" id="GO:0005634">
    <property type="term" value="C:nucleus"/>
    <property type="evidence" value="ECO:0007669"/>
    <property type="project" value="UniProtKB-SubCell"/>
</dbReference>
<comment type="subcellular location">
    <subcellularLocation>
        <location evidence="9">Nucleus</location>
    </subcellularLocation>
</comment>
<keyword evidence="5 9" id="KW-0239">DNA-directed DNA polymerase</keyword>
<proteinExistence type="inferred from homology"/>
<dbReference type="PROSITE" id="PS00522">
    <property type="entry name" value="DNA_POLYMERASE_X"/>
    <property type="match status" value="1"/>
</dbReference>
<dbReference type="InterPro" id="IPR010996">
    <property type="entry name" value="HHH_MUS81"/>
</dbReference>
<evidence type="ECO:0000256" key="9">
    <source>
        <dbReference type="RuleBase" id="RU366014"/>
    </source>
</evidence>
<comment type="function">
    <text evidence="9">DNA polymerase that functions in several pathways of DNA repair. Involved in base excision repair (BER) responsible for repair of lesions that give rise to abasic (AP) sites in DNA. Also contributes to DNA double-strand break repair by non-homologous end joining and homologous recombination. Has both template-dependent and template-independent (terminal transferase) DNA polymerase activities. Has also a 5'-deoxyribose-5-phosphate lyase (dRP lyase) activity.</text>
</comment>
<evidence type="ECO:0000256" key="8">
    <source>
        <dbReference type="PIRSR" id="PIRSR622312-50"/>
    </source>
</evidence>
<dbReference type="STRING" id="741276.A0A2S5BEY3"/>
<dbReference type="Gene3D" id="3.30.460.10">
    <property type="entry name" value="Beta Polymerase, domain 2"/>
    <property type="match status" value="1"/>
</dbReference>
<dbReference type="PRINTS" id="PR00870">
    <property type="entry name" value="DNAPOLXBETA"/>
</dbReference>
<dbReference type="Pfam" id="PF10391">
    <property type="entry name" value="DNA_pol_lambd_f"/>
    <property type="match status" value="1"/>
</dbReference>
<sequence length="448" mass="50521">FDRGATRLHRRQDANPPLALAPKAPKELSLSALASLCSSYRMANEPSKADSFGDAASPVDGETDSLPSTRPAVPPLACMRYSRRPCPNQDLVDALKPLREWRFVEYGSSSPEGISYSTAISAIIACPYRLRSGEEARALHKVGEKLALKVDEFLDTGRIREADDLDHNERYQSLKSLMTVHGIGQHTAKELYSQGYRSAEDMRKSGHWQKEFRYHDDIQLPIPRTDVESIAQFVQLQVDRIERGSHMVITGGYRRGKLQSNDVDLLITFPHQDGKERKMLRRLCHRLQVKGFIPPDGILSFSEPATLRTTHENKKASSFDSLDKALVVFRHPANNTTRKRDIYRRVDLIFARWPSFGAAVLGWSGSTQFERDLRKHAERLGYKFDSGGLRVRGSNEVVPTMTEQDVFRALKLKYILPELPRRAGRPLTCGFWTVSAAGVSLRCRCVAV</sequence>
<name>A0A2S5BEY3_9BASI</name>
<dbReference type="InterPro" id="IPR029398">
    <property type="entry name" value="PolB_thumb"/>
</dbReference>
<dbReference type="SUPFAM" id="SSF47802">
    <property type="entry name" value="DNA polymerase beta, N-terminal domain-like"/>
    <property type="match status" value="1"/>
</dbReference>
<gene>
    <name evidence="12" type="ORF">BMF94_1692</name>
</gene>
<protein>
    <recommendedName>
        <fullName evidence="9">DNA polymerase</fullName>
        <ecNumber evidence="9">2.7.7.7</ecNumber>
    </recommendedName>
</protein>
<keyword evidence="13" id="KW-1185">Reference proteome</keyword>
<evidence type="ECO:0000256" key="4">
    <source>
        <dbReference type="ARBA" id="ARBA00022763"/>
    </source>
</evidence>
<keyword evidence="2 9" id="KW-0808">Transferase</keyword>
<evidence type="ECO:0000313" key="13">
    <source>
        <dbReference type="Proteomes" id="UP000237144"/>
    </source>
</evidence>
<dbReference type="Pfam" id="PF14792">
    <property type="entry name" value="DNA_pol_B_palm"/>
    <property type="match status" value="1"/>
</dbReference>
<dbReference type="PANTHER" id="PTHR11276">
    <property type="entry name" value="DNA POLYMERASE TYPE-X FAMILY MEMBER"/>
    <property type="match status" value="1"/>
</dbReference>